<dbReference type="GO" id="GO:0008270">
    <property type="term" value="F:zinc ion binding"/>
    <property type="evidence" value="ECO:0007669"/>
    <property type="project" value="InterPro"/>
</dbReference>
<dbReference type="SUPFAM" id="SSF55486">
    <property type="entry name" value="Metalloproteases ('zincins'), catalytic domain"/>
    <property type="match status" value="1"/>
</dbReference>
<gene>
    <name evidence="2" type="ORF">IQ37_18735</name>
</gene>
<organism evidence="2 3">
    <name type="scientific">Chryseobacterium piperi</name>
    <dbReference type="NCBI Taxonomy" id="558152"/>
    <lineage>
        <taxon>Bacteria</taxon>
        <taxon>Pseudomonadati</taxon>
        <taxon>Bacteroidota</taxon>
        <taxon>Flavobacteriia</taxon>
        <taxon>Flavobacteriales</taxon>
        <taxon>Weeksellaceae</taxon>
        <taxon>Chryseobacterium group</taxon>
        <taxon>Chryseobacterium</taxon>
    </lineage>
</organism>
<feature type="domain" description="Botulinum/Tetanus toxin catalytic chain" evidence="1">
    <location>
        <begin position="6"/>
        <end position="106"/>
    </location>
</feature>
<evidence type="ECO:0000313" key="2">
    <source>
        <dbReference type="EMBL" id="KFF15310.1"/>
    </source>
</evidence>
<accession>A0A086AF46</accession>
<sequence>MAIDVKNFKYSDDYDDINVVRMQIPGMDDYVKAFQIAPKIYVMPEPHHNIITNTVQEWEDYRESNYKEDSQKDRFIQAIISHMKNIVTGKKGELLITQIGKLSPLLDLGDQIRREGIDLEGHKAEVNMRGLIQVAINRFHADEGFYRIKIIRGMAESTVKRGHVLIMAESPSVAHDNISGYAYCKFQ</sequence>
<protein>
    <recommendedName>
        <fullName evidence="1">Botulinum/Tetanus toxin catalytic chain domain-containing protein</fullName>
    </recommendedName>
</protein>
<dbReference type="GO" id="GO:0006508">
    <property type="term" value="P:proteolysis"/>
    <property type="evidence" value="ECO:0007669"/>
    <property type="project" value="InterPro"/>
</dbReference>
<dbReference type="GO" id="GO:0004222">
    <property type="term" value="F:metalloendopeptidase activity"/>
    <property type="evidence" value="ECO:0007669"/>
    <property type="project" value="InterPro"/>
</dbReference>
<dbReference type="AlphaFoldDB" id="A0A086AF46"/>
<dbReference type="Proteomes" id="UP000028709">
    <property type="component" value="Unassembled WGS sequence"/>
</dbReference>
<dbReference type="KEGG" id="cpip:CJF12_06295"/>
<name>A0A086AF46_9FLAO</name>
<evidence type="ECO:0000313" key="3">
    <source>
        <dbReference type="Proteomes" id="UP000028709"/>
    </source>
</evidence>
<reference evidence="2 3" key="1">
    <citation type="submission" date="2014-07" db="EMBL/GenBank/DDBJ databases">
        <title>Genome of Chryseobacterium piperi CTM.</title>
        <authorList>
            <person name="Pipes S.E."/>
            <person name="Stropko S.J."/>
            <person name="Newman J.D."/>
        </authorList>
    </citation>
    <scope>NUCLEOTIDE SEQUENCE [LARGE SCALE GENOMIC DNA]</scope>
    <source>
        <strain evidence="2 3">CTM</strain>
    </source>
</reference>
<keyword evidence="3" id="KW-1185">Reference proteome</keyword>
<comment type="caution">
    <text evidence="2">The sequence shown here is derived from an EMBL/GenBank/DDBJ whole genome shotgun (WGS) entry which is preliminary data.</text>
</comment>
<dbReference type="EMBL" id="JPRJ01000059">
    <property type="protein sequence ID" value="KFF15310.1"/>
    <property type="molecule type" value="Genomic_DNA"/>
</dbReference>
<dbReference type="RefSeq" id="WP_034687883.1">
    <property type="nucleotide sequence ID" value="NZ_CP023049.2"/>
</dbReference>
<dbReference type="PRINTS" id="PR00760">
    <property type="entry name" value="BONTOXILYSIN"/>
</dbReference>
<dbReference type="Pfam" id="PF01742">
    <property type="entry name" value="Peptidase_M27"/>
    <property type="match status" value="1"/>
</dbReference>
<proteinExistence type="predicted"/>
<dbReference type="InterPro" id="IPR000395">
    <property type="entry name" value="Bot/tetX_LC"/>
</dbReference>
<evidence type="ECO:0000259" key="1">
    <source>
        <dbReference type="Pfam" id="PF01742"/>
    </source>
</evidence>
<dbReference type="Gene3D" id="3.90.1240.10">
    <property type="entry name" value="Metalloproteases ('zincins'), catalytic domain like"/>
    <property type="match status" value="1"/>
</dbReference>